<dbReference type="AlphaFoldDB" id="A0A2N3HZU7"/>
<evidence type="ECO:0000313" key="3">
    <source>
        <dbReference type="EMBL" id="PKQ63589.1"/>
    </source>
</evidence>
<feature type="compositionally biased region" description="Polar residues" evidence="1">
    <location>
        <begin position="31"/>
        <end position="44"/>
    </location>
</feature>
<evidence type="ECO:0000313" key="4">
    <source>
        <dbReference type="Proteomes" id="UP000233535"/>
    </source>
</evidence>
<feature type="chain" id="PRO_5014639071" description="Outer membrane protein beta-barrel domain-containing protein" evidence="2">
    <location>
        <begin position="19"/>
        <end position="301"/>
    </location>
</feature>
<name>A0A2N3HZU7_9BACT</name>
<sequence>MKATLTILLFLVTGQLSAQSSGGKKSQSAQTTETTRSSSPGVQRTDYYSSWTERTAKVVPFGEIHLSALAVSRYGNYPKTEINSQLLLFPFAPNVGVKHEWFGKNTIVSSQHTFYYPTLGLKWARSSGFEDQIPKSAEIPHIFTFRNELIVSHIINPQPKDCFVKIPDLVLTGRLGFDFSLRTGDAEFPLLDYHFLYHRTASYHNSQKLYFIGLELDGNVYKNFNFSINADYYSIDFNGEWAAESQGKIHWHRNSKFSVSGGYKLYYLDSNYGSQFLAMPVIDFVYKFGHQTRLQRGLFKK</sequence>
<organism evidence="3 4">
    <name type="scientific">Labilibaculum filiforme</name>
    <dbReference type="NCBI Taxonomy" id="1940526"/>
    <lineage>
        <taxon>Bacteria</taxon>
        <taxon>Pseudomonadati</taxon>
        <taxon>Bacteroidota</taxon>
        <taxon>Bacteroidia</taxon>
        <taxon>Marinilabiliales</taxon>
        <taxon>Marinifilaceae</taxon>
        <taxon>Labilibaculum</taxon>
    </lineage>
</organism>
<evidence type="ECO:0008006" key="5">
    <source>
        <dbReference type="Google" id="ProtNLM"/>
    </source>
</evidence>
<dbReference type="EMBL" id="MVDD01000005">
    <property type="protein sequence ID" value="PKQ63589.1"/>
    <property type="molecule type" value="Genomic_DNA"/>
</dbReference>
<feature type="signal peptide" evidence="2">
    <location>
        <begin position="1"/>
        <end position="18"/>
    </location>
</feature>
<protein>
    <recommendedName>
        <fullName evidence="5">Outer membrane protein beta-barrel domain-containing protein</fullName>
    </recommendedName>
</protein>
<gene>
    <name evidence="3" type="ORF">BZG02_09485</name>
</gene>
<proteinExistence type="predicted"/>
<dbReference type="Proteomes" id="UP000233535">
    <property type="component" value="Unassembled WGS sequence"/>
</dbReference>
<reference evidence="3 4" key="1">
    <citation type="journal article" date="2017" name="Front. Microbiol.">
        <title>Labilibaculum manganireducens gen. nov., sp. nov. and Labilibaculum filiforme sp. nov., Novel Bacteroidetes Isolated from Subsurface Sediments of the Baltic Sea.</title>
        <authorList>
            <person name="Vandieken V."/>
            <person name="Marshall I.P."/>
            <person name="Niemann H."/>
            <person name="Engelen B."/>
            <person name="Cypionka H."/>
        </authorList>
    </citation>
    <scope>NUCLEOTIDE SEQUENCE [LARGE SCALE GENOMIC DNA]</scope>
    <source>
        <strain evidence="3 4">59.16B</strain>
    </source>
</reference>
<evidence type="ECO:0000256" key="2">
    <source>
        <dbReference type="SAM" id="SignalP"/>
    </source>
</evidence>
<accession>A0A2N3HZU7</accession>
<dbReference type="RefSeq" id="WP_101261183.1">
    <property type="nucleotide sequence ID" value="NZ_MVDD01000005.1"/>
</dbReference>
<keyword evidence="4" id="KW-1185">Reference proteome</keyword>
<evidence type="ECO:0000256" key="1">
    <source>
        <dbReference type="SAM" id="MobiDB-lite"/>
    </source>
</evidence>
<feature type="region of interest" description="Disordered" evidence="1">
    <location>
        <begin position="19"/>
        <end position="44"/>
    </location>
</feature>
<dbReference type="OrthoDB" id="1113697at2"/>
<keyword evidence="2" id="KW-0732">Signal</keyword>
<comment type="caution">
    <text evidence="3">The sequence shown here is derived from an EMBL/GenBank/DDBJ whole genome shotgun (WGS) entry which is preliminary data.</text>
</comment>
<feature type="compositionally biased region" description="Low complexity" evidence="1">
    <location>
        <begin position="19"/>
        <end position="30"/>
    </location>
</feature>